<gene>
    <name evidence="1" type="ORF">DSOUD_3293</name>
</gene>
<dbReference type="PANTHER" id="PTHR41368">
    <property type="entry name" value="PROTEIN YGHO"/>
    <property type="match status" value="1"/>
</dbReference>
<accession>A0A0M3QGL5</accession>
<sequence>MKHLVRITTPEELAAFGAGESVSLVSADELNHHGADAHWILADGNNRLAARCSLWWKSVPDHPGRRLGIIGHYAARDAAAAAKLLCHAVTELAAEGCTLAVGPLDGTTWRRYRFIVERGGEPAFFLEPDNPDDWPHHFMSAGFREFASYSSSLNTDLNYADPRMAAVAERMRRQGVTIRHLDPARFDQELDAIFELSLIGFQHNFLYTPIGRDEFKTSYLRVQPFIRPELTLIAEHEDRTVGFLFALPDMLQAQRGMAIDTVVMKSIAVLPGKTYGGLGNLLMVQTLGNISELGYRRAIHALVYDSNSARNMSAQYAQPMRRYALFSREIP</sequence>
<organism evidence="1 2">
    <name type="scientific">Desulfuromonas soudanensis</name>
    <dbReference type="NCBI Taxonomy" id="1603606"/>
    <lineage>
        <taxon>Bacteria</taxon>
        <taxon>Pseudomonadati</taxon>
        <taxon>Thermodesulfobacteriota</taxon>
        <taxon>Desulfuromonadia</taxon>
        <taxon>Desulfuromonadales</taxon>
        <taxon>Desulfuromonadaceae</taxon>
        <taxon>Desulfuromonas</taxon>
    </lineage>
</organism>
<dbReference type="InterPro" id="IPR039968">
    <property type="entry name" value="BcerS-like"/>
</dbReference>
<dbReference type="Gene3D" id="3.40.630.30">
    <property type="match status" value="1"/>
</dbReference>
<dbReference type="RefSeq" id="WP_053551975.1">
    <property type="nucleotide sequence ID" value="NZ_CP010802.1"/>
</dbReference>
<name>A0A0M3QGL5_9BACT</name>
<evidence type="ECO:0008006" key="3">
    <source>
        <dbReference type="Google" id="ProtNLM"/>
    </source>
</evidence>
<dbReference type="OrthoDB" id="9806005at2"/>
<dbReference type="PATRIC" id="fig|1603606.3.peg.3542"/>
<dbReference type="InterPro" id="IPR016181">
    <property type="entry name" value="Acyl_CoA_acyltransferase"/>
</dbReference>
<evidence type="ECO:0000313" key="2">
    <source>
        <dbReference type="Proteomes" id="UP000057158"/>
    </source>
</evidence>
<protein>
    <recommendedName>
        <fullName evidence="3">N-acetyltransferase domain-containing protein</fullName>
    </recommendedName>
</protein>
<dbReference type="Proteomes" id="UP000057158">
    <property type="component" value="Chromosome"/>
</dbReference>
<evidence type="ECO:0000313" key="1">
    <source>
        <dbReference type="EMBL" id="ALC18013.1"/>
    </source>
</evidence>
<dbReference type="PANTHER" id="PTHR41368:SF1">
    <property type="entry name" value="PROTEIN YGHO"/>
    <property type="match status" value="1"/>
</dbReference>
<dbReference type="SUPFAM" id="SSF55729">
    <property type="entry name" value="Acyl-CoA N-acyltransferases (Nat)"/>
    <property type="match status" value="1"/>
</dbReference>
<reference evidence="1 2" key="1">
    <citation type="submission" date="2015-07" db="EMBL/GenBank/DDBJ databases">
        <title>Isolation and Genomic Characterization of a Novel Halophilic Metal-Reducing Deltaproteobacterium from the Deep Subsurface.</title>
        <authorList>
            <person name="Badalamenti J.P."/>
            <person name="Summers Z.M."/>
            <person name="Gralnick J.A."/>
            <person name="Bond D.R."/>
        </authorList>
    </citation>
    <scope>NUCLEOTIDE SEQUENCE [LARGE SCALE GENOMIC DNA]</scope>
    <source>
        <strain evidence="1 2">WTL</strain>
    </source>
</reference>
<dbReference type="KEGG" id="des:DSOUD_3293"/>
<keyword evidence="2" id="KW-1185">Reference proteome</keyword>
<dbReference type="AlphaFoldDB" id="A0A0M3QGL5"/>
<proteinExistence type="predicted"/>
<dbReference type="STRING" id="1603606.DSOUD_3293"/>
<dbReference type="EMBL" id="CP010802">
    <property type="protein sequence ID" value="ALC18013.1"/>
    <property type="molecule type" value="Genomic_DNA"/>
</dbReference>